<organism evidence="1 2">
    <name type="scientific">Smallanthus sonchifolius</name>
    <dbReference type="NCBI Taxonomy" id="185202"/>
    <lineage>
        <taxon>Eukaryota</taxon>
        <taxon>Viridiplantae</taxon>
        <taxon>Streptophyta</taxon>
        <taxon>Embryophyta</taxon>
        <taxon>Tracheophyta</taxon>
        <taxon>Spermatophyta</taxon>
        <taxon>Magnoliopsida</taxon>
        <taxon>eudicotyledons</taxon>
        <taxon>Gunneridae</taxon>
        <taxon>Pentapetalae</taxon>
        <taxon>asterids</taxon>
        <taxon>campanulids</taxon>
        <taxon>Asterales</taxon>
        <taxon>Asteraceae</taxon>
        <taxon>Asteroideae</taxon>
        <taxon>Heliantheae alliance</taxon>
        <taxon>Millerieae</taxon>
        <taxon>Smallanthus</taxon>
    </lineage>
</organism>
<dbReference type="EMBL" id="CM042025">
    <property type="protein sequence ID" value="KAI3809261.1"/>
    <property type="molecule type" value="Genomic_DNA"/>
</dbReference>
<evidence type="ECO:0000313" key="1">
    <source>
        <dbReference type="EMBL" id="KAI3809261.1"/>
    </source>
</evidence>
<evidence type="ECO:0000313" key="2">
    <source>
        <dbReference type="Proteomes" id="UP001056120"/>
    </source>
</evidence>
<keyword evidence="2" id="KW-1185">Reference proteome</keyword>
<sequence length="72" mass="8397">MISISVPRQCPCQPGSIECGYYMLKFMREIVDEGVEILANNNVGRRKDEYTDDDIDGVREEWSNFVSNFIFR</sequence>
<accession>A0ACB9IP28</accession>
<protein>
    <submittedName>
        <fullName evidence="1">Uncharacterized protein</fullName>
    </submittedName>
</protein>
<proteinExistence type="predicted"/>
<name>A0ACB9IP28_9ASTR</name>
<reference evidence="2" key="1">
    <citation type="journal article" date="2022" name="Mol. Ecol. Resour.">
        <title>The genomes of chicory, endive, great burdock and yacon provide insights into Asteraceae palaeo-polyploidization history and plant inulin production.</title>
        <authorList>
            <person name="Fan W."/>
            <person name="Wang S."/>
            <person name="Wang H."/>
            <person name="Wang A."/>
            <person name="Jiang F."/>
            <person name="Liu H."/>
            <person name="Zhao H."/>
            <person name="Xu D."/>
            <person name="Zhang Y."/>
        </authorList>
    </citation>
    <scope>NUCLEOTIDE SEQUENCE [LARGE SCALE GENOMIC DNA]</scope>
    <source>
        <strain evidence="2">cv. Yunnan</strain>
    </source>
</reference>
<gene>
    <name evidence="1" type="ORF">L1987_25232</name>
</gene>
<reference evidence="1 2" key="2">
    <citation type="journal article" date="2022" name="Mol. Ecol. Resour.">
        <title>The genomes of chicory, endive, great burdock and yacon provide insights into Asteraceae paleo-polyploidization history and plant inulin production.</title>
        <authorList>
            <person name="Fan W."/>
            <person name="Wang S."/>
            <person name="Wang H."/>
            <person name="Wang A."/>
            <person name="Jiang F."/>
            <person name="Liu H."/>
            <person name="Zhao H."/>
            <person name="Xu D."/>
            <person name="Zhang Y."/>
        </authorList>
    </citation>
    <scope>NUCLEOTIDE SEQUENCE [LARGE SCALE GENOMIC DNA]</scope>
    <source>
        <strain evidence="2">cv. Yunnan</strain>
        <tissue evidence="1">Leaves</tissue>
    </source>
</reference>
<dbReference type="Proteomes" id="UP001056120">
    <property type="component" value="Linkage Group LG08"/>
</dbReference>
<comment type="caution">
    <text evidence="1">The sequence shown here is derived from an EMBL/GenBank/DDBJ whole genome shotgun (WGS) entry which is preliminary data.</text>
</comment>